<feature type="domain" description="N-acetyltransferase" evidence="1">
    <location>
        <begin position="3"/>
        <end position="91"/>
    </location>
</feature>
<dbReference type="GO" id="GO:0016740">
    <property type="term" value="F:transferase activity"/>
    <property type="evidence" value="ECO:0007669"/>
    <property type="project" value="UniProtKB-KW"/>
</dbReference>
<organism evidence="2 3">
    <name type="scientific">Virgibacillus necropolis</name>
    <dbReference type="NCBI Taxonomy" id="163877"/>
    <lineage>
        <taxon>Bacteria</taxon>
        <taxon>Bacillati</taxon>
        <taxon>Bacillota</taxon>
        <taxon>Bacilli</taxon>
        <taxon>Bacillales</taxon>
        <taxon>Bacillaceae</taxon>
        <taxon>Virgibacillus</taxon>
    </lineage>
</organism>
<dbReference type="InterPro" id="IPR031165">
    <property type="entry name" value="GNAT_YJDJ"/>
</dbReference>
<evidence type="ECO:0000259" key="1">
    <source>
        <dbReference type="PROSITE" id="PS51729"/>
    </source>
</evidence>
<dbReference type="CDD" id="cd04301">
    <property type="entry name" value="NAT_SF"/>
    <property type="match status" value="1"/>
</dbReference>
<evidence type="ECO:0000313" key="3">
    <source>
        <dbReference type="Proteomes" id="UP000204391"/>
    </source>
</evidence>
<dbReference type="KEGG" id="vne:CFK40_19125"/>
<reference evidence="2 3" key="1">
    <citation type="journal article" date="2003" name="Int. J. Syst. Evol. Microbiol.">
        <title>Virgibacillus carmonensis sp. nov., Virgibacillus necropolis sp. nov. and Virgibacillus picturae sp. nov., three novel species isolated from deteriorated mural paintings, transfer of the species of the genus salibacillus to Virgibacillus, as Virgibacillus marismortui comb. nov. and Virgibacillus salexigens comb. nov., and emended description of the genus Virgibacillus.</title>
        <authorList>
            <person name="Heyrman J."/>
            <person name="Logan N.A."/>
            <person name="Busse H.J."/>
            <person name="Balcaen A."/>
            <person name="Lebbe L."/>
            <person name="Rodriguez-Diaz M."/>
            <person name="Swings J."/>
            <person name="De Vos P."/>
        </authorList>
    </citation>
    <scope>NUCLEOTIDE SEQUENCE [LARGE SCALE GENOMIC DNA]</scope>
    <source>
        <strain evidence="2 3">LMG 19488</strain>
    </source>
</reference>
<proteinExistence type="predicted"/>
<gene>
    <name evidence="2" type="ORF">CFK40_19125</name>
</gene>
<dbReference type="OrthoDB" id="9793389at2"/>
<dbReference type="Gene3D" id="3.40.630.30">
    <property type="match status" value="1"/>
</dbReference>
<evidence type="ECO:0000313" key="2">
    <source>
        <dbReference type="EMBL" id="ASN06973.1"/>
    </source>
</evidence>
<dbReference type="AlphaFoldDB" id="A0A221MH36"/>
<name>A0A221MH36_9BACI</name>
<dbReference type="PANTHER" id="PTHR31435:SF10">
    <property type="entry name" value="BSR4717 PROTEIN"/>
    <property type="match status" value="1"/>
</dbReference>
<sequence length="92" mass="10199">MTDIKKGDNKFFVGDNEEKPLAEIIFVPADDDKLIIEHTIVSNELSGQGVAGELVEKVVNYAREEGKKIITECSYAKSKIAKTPEFQDVLAQ</sequence>
<keyword evidence="3" id="KW-1185">Reference proteome</keyword>
<dbReference type="PANTHER" id="PTHR31435">
    <property type="entry name" value="PROTEIN NATD1"/>
    <property type="match status" value="1"/>
</dbReference>
<dbReference type="SUPFAM" id="SSF55729">
    <property type="entry name" value="Acyl-CoA N-acyltransferases (Nat)"/>
    <property type="match status" value="1"/>
</dbReference>
<protein>
    <submittedName>
        <fullName evidence="2">GNAT family N-acetyltransferase</fullName>
    </submittedName>
</protein>
<keyword evidence="2" id="KW-0808">Transferase</keyword>
<dbReference type="Proteomes" id="UP000204391">
    <property type="component" value="Chromosome"/>
</dbReference>
<dbReference type="RefSeq" id="WP_089533968.1">
    <property type="nucleotide sequence ID" value="NZ_CP022437.1"/>
</dbReference>
<dbReference type="EMBL" id="CP022437">
    <property type="protein sequence ID" value="ASN06973.1"/>
    <property type="molecule type" value="Genomic_DNA"/>
</dbReference>
<dbReference type="Pfam" id="PF14542">
    <property type="entry name" value="Acetyltransf_CG"/>
    <property type="match status" value="1"/>
</dbReference>
<dbReference type="PROSITE" id="PS51729">
    <property type="entry name" value="GNAT_YJDJ"/>
    <property type="match status" value="1"/>
</dbReference>
<dbReference type="InterPro" id="IPR045057">
    <property type="entry name" value="Gcn5-rel_NAT"/>
</dbReference>
<accession>A0A221MH36</accession>
<dbReference type="InterPro" id="IPR016181">
    <property type="entry name" value="Acyl_CoA_acyltransferase"/>
</dbReference>